<organism evidence="2 3">
    <name type="scientific">Apis cerana cerana</name>
    <name type="common">Oriental honeybee</name>
    <dbReference type="NCBI Taxonomy" id="94128"/>
    <lineage>
        <taxon>Eukaryota</taxon>
        <taxon>Metazoa</taxon>
        <taxon>Ecdysozoa</taxon>
        <taxon>Arthropoda</taxon>
        <taxon>Hexapoda</taxon>
        <taxon>Insecta</taxon>
        <taxon>Pterygota</taxon>
        <taxon>Neoptera</taxon>
        <taxon>Endopterygota</taxon>
        <taxon>Hymenoptera</taxon>
        <taxon>Apocrita</taxon>
        <taxon>Aculeata</taxon>
        <taxon>Apoidea</taxon>
        <taxon>Anthophila</taxon>
        <taxon>Apidae</taxon>
        <taxon>Apis</taxon>
    </lineage>
</organism>
<name>A0A2A3E9K4_APICC</name>
<dbReference type="EMBL" id="KZ288336">
    <property type="protein sequence ID" value="PBC27856.1"/>
    <property type="molecule type" value="Genomic_DNA"/>
</dbReference>
<feature type="coiled-coil region" evidence="1">
    <location>
        <begin position="55"/>
        <end position="104"/>
    </location>
</feature>
<evidence type="ECO:0000313" key="2">
    <source>
        <dbReference type="EMBL" id="PBC27856.1"/>
    </source>
</evidence>
<reference evidence="2 3" key="1">
    <citation type="submission" date="2014-07" db="EMBL/GenBank/DDBJ databases">
        <title>Genomic and transcriptomic analysis on Apis cerana provide comprehensive insights into honey bee biology.</title>
        <authorList>
            <person name="Diao Q."/>
            <person name="Sun L."/>
            <person name="Zheng H."/>
            <person name="Zheng H."/>
            <person name="Xu S."/>
            <person name="Wang S."/>
            <person name="Zeng Z."/>
            <person name="Hu F."/>
            <person name="Su S."/>
            <person name="Wu J."/>
        </authorList>
    </citation>
    <scope>NUCLEOTIDE SEQUENCE [LARGE SCALE GENOMIC DNA]</scope>
    <source>
        <tissue evidence="2">Pupae without intestine</tissue>
    </source>
</reference>
<dbReference type="OrthoDB" id="7617177at2759"/>
<accession>A0A2A3E9K4</accession>
<keyword evidence="1" id="KW-0175">Coiled coil</keyword>
<gene>
    <name evidence="2" type="ORF">APICC_04002</name>
</gene>
<proteinExistence type="predicted"/>
<dbReference type="AlphaFoldDB" id="A0A2A3E9K4"/>
<sequence length="276" mass="32909">MDIIASVKNNNNEDKIQMIFEMLKQQINEYDIISKNKISRTELRKQKIQKLVTEEKHLSTEFQKIKKELKRYEKKYEKALKKKVKLLKIQIEEDRRKLEATKQKYYKLETYVNIAEKVKSKKKNKPLKVKMMLPKFIQKNLPLSKKIKIKIKKNEKLGRREMHFINDINGQNVSSNLPSNLVKIIKPSMNTRECKIVLQRLTEEQMNKYISQNRLGQERITKKRITRDSLKKNNGNEINTICPRWHIKIPKSVFQESLLRINNFNLNSTSISKDVI</sequence>
<evidence type="ECO:0000256" key="1">
    <source>
        <dbReference type="SAM" id="Coils"/>
    </source>
</evidence>
<protein>
    <submittedName>
        <fullName evidence="2">Uncharacterized protein</fullName>
    </submittedName>
</protein>
<dbReference type="Proteomes" id="UP000242457">
    <property type="component" value="Unassembled WGS sequence"/>
</dbReference>
<evidence type="ECO:0000313" key="3">
    <source>
        <dbReference type="Proteomes" id="UP000242457"/>
    </source>
</evidence>
<keyword evidence="3" id="KW-1185">Reference proteome</keyword>